<feature type="non-terminal residue" evidence="1">
    <location>
        <position position="1"/>
    </location>
</feature>
<feature type="non-terminal residue" evidence="1">
    <location>
        <position position="64"/>
    </location>
</feature>
<proteinExistence type="predicted"/>
<gene>
    <name evidence="1" type="ORF">HaLaN_03425</name>
</gene>
<dbReference type="EMBL" id="BLLF01000163">
    <property type="protein sequence ID" value="GFH08458.1"/>
    <property type="molecule type" value="Genomic_DNA"/>
</dbReference>
<protein>
    <submittedName>
        <fullName evidence="1">Uncharacterized protein</fullName>
    </submittedName>
</protein>
<accession>A0A699YKH5</accession>
<sequence length="64" mass="6794">MGMEAALRERTWPGCEAYVLEEVRAQGGAACQGTVVCAPYLELSSAHNHCMHVMPTQGCSPVTG</sequence>
<dbReference type="Proteomes" id="UP000485058">
    <property type="component" value="Unassembled WGS sequence"/>
</dbReference>
<name>A0A699YKH5_HAELA</name>
<comment type="caution">
    <text evidence="1">The sequence shown here is derived from an EMBL/GenBank/DDBJ whole genome shotgun (WGS) entry which is preliminary data.</text>
</comment>
<dbReference type="AlphaFoldDB" id="A0A699YKH5"/>
<evidence type="ECO:0000313" key="1">
    <source>
        <dbReference type="EMBL" id="GFH08458.1"/>
    </source>
</evidence>
<organism evidence="1 2">
    <name type="scientific">Haematococcus lacustris</name>
    <name type="common">Green alga</name>
    <name type="synonym">Haematococcus pluvialis</name>
    <dbReference type="NCBI Taxonomy" id="44745"/>
    <lineage>
        <taxon>Eukaryota</taxon>
        <taxon>Viridiplantae</taxon>
        <taxon>Chlorophyta</taxon>
        <taxon>core chlorophytes</taxon>
        <taxon>Chlorophyceae</taxon>
        <taxon>CS clade</taxon>
        <taxon>Chlamydomonadales</taxon>
        <taxon>Haematococcaceae</taxon>
        <taxon>Haematococcus</taxon>
    </lineage>
</organism>
<evidence type="ECO:0000313" key="2">
    <source>
        <dbReference type="Proteomes" id="UP000485058"/>
    </source>
</evidence>
<keyword evidence="2" id="KW-1185">Reference proteome</keyword>
<reference evidence="1 2" key="1">
    <citation type="submission" date="2020-02" db="EMBL/GenBank/DDBJ databases">
        <title>Draft genome sequence of Haematococcus lacustris strain NIES-144.</title>
        <authorList>
            <person name="Morimoto D."/>
            <person name="Nakagawa S."/>
            <person name="Yoshida T."/>
            <person name="Sawayama S."/>
        </authorList>
    </citation>
    <scope>NUCLEOTIDE SEQUENCE [LARGE SCALE GENOMIC DNA]</scope>
    <source>
        <strain evidence="1 2">NIES-144</strain>
    </source>
</reference>